<dbReference type="Gene3D" id="3.40.50.300">
    <property type="entry name" value="P-loop containing nucleotide triphosphate hydrolases"/>
    <property type="match status" value="1"/>
</dbReference>
<proteinExistence type="predicted"/>
<reference evidence="1" key="2">
    <citation type="submission" date="2023-01" db="EMBL/GenBank/DDBJ databases">
        <authorList>
            <person name="Sun Q."/>
            <person name="Evtushenko L."/>
        </authorList>
    </citation>
    <scope>NUCLEOTIDE SEQUENCE</scope>
    <source>
        <strain evidence="1">VKM Ac-1321</strain>
    </source>
</reference>
<comment type="caution">
    <text evidence="1">The sequence shown here is derived from an EMBL/GenBank/DDBJ whole genome shotgun (WGS) entry which is preliminary data.</text>
</comment>
<dbReference type="EMBL" id="BSFP01000033">
    <property type="protein sequence ID" value="GLL03382.1"/>
    <property type="molecule type" value="Genomic_DNA"/>
</dbReference>
<evidence type="ECO:0000313" key="2">
    <source>
        <dbReference type="Proteomes" id="UP001143480"/>
    </source>
</evidence>
<evidence type="ECO:0008006" key="3">
    <source>
        <dbReference type="Google" id="ProtNLM"/>
    </source>
</evidence>
<dbReference type="Proteomes" id="UP001143480">
    <property type="component" value="Unassembled WGS sequence"/>
</dbReference>
<dbReference type="AlphaFoldDB" id="A0A9W6KLT2"/>
<accession>A0A9W6KLT2</accession>
<protein>
    <recommendedName>
        <fullName evidence="3">UvrD-like helicase C-terminal domain-containing protein</fullName>
    </recommendedName>
</protein>
<evidence type="ECO:0000313" key="1">
    <source>
        <dbReference type="EMBL" id="GLL03382.1"/>
    </source>
</evidence>
<sequence>MHTAQGKQADVVILVLGGNPDRPGARRWAAARPNLLNVAVSRAKRRLYAIGDREAWSAQRYFKTLAADLPFTRDSPAPPR</sequence>
<reference evidence="1" key="1">
    <citation type="journal article" date="2014" name="Int. J. Syst. Evol. Microbiol.">
        <title>Complete genome sequence of Corynebacterium casei LMG S-19264T (=DSM 44701T), isolated from a smear-ripened cheese.</title>
        <authorList>
            <consortium name="US DOE Joint Genome Institute (JGI-PGF)"/>
            <person name="Walter F."/>
            <person name="Albersmeier A."/>
            <person name="Kalinowski J."/>
            <person name="Ruckert C."/>
        </authorList>
    </citation>
    <scope>NUCLEOTIDE SEQUENCE</scope>
    <source>
        <strain evidence="1">VKM Ac-1321</strain>
    </source>
</reference>
<keyword evidence="2" id="KW-1185">Reference proteome</keyword>
<gene>
    <name evidence="1" type="ORF">GCM10017581_051270</name>
</gene>
<dbReference type="RefSeq" id="WP_261961461.1">
    <property type="nucleotide sequence ID" value="NZ_BAAAXA010000001.1"/>
</dbReference>
<dbReference type="SUPFAM" id="SSF52540">
    <property type="entry name" value="P-loop containing nucleoside triphosphate hydrolases"/>
    <property type="match status" value="1"/>
</dbReference>
<organism evidence="1 2">
    <name type="scientific">Dactylosporangium matsuzakiense</name>
    <dbReference type="NCBI Taxonomy" id="53360"/>
    <lineage>
        <taxon>Bacteria</taxon>
        <taxon>Bacillati</taxon>
        <taxon>Actinomycetota</taxon>
        <taxon>Actinomycetes</taxon>
        <taxon>Micromonosporales</taxon>
        <taxon>Micromonosporaceae</taxon>
        <taxon>Dactylosporangium</taxon>
    </lineage>
</organism>
<dbReference type="InterPro" id="IPR027417">
    <property type="entry name" value="P-loop_NTPase"/>
</dbReference>
<name>A0A9W6KLT2_9ACTN</name>